<evidence type="ECO:0000313" key="1">
    <source>
        <dbReference type="EMBL" id="AZU04869.1"/>
    </source>
</evidence>
<organism evidence="1 2">
    <name type="scientific">Glycocaulis alkaliphilus</name>
    <dbReference type="NCBI Taxonomy" id="1434191"/>
    <lineage>
        <taxon>Bacteria</taxon>
        <taxon>Pseudomonadati</taxon>
        <taxon>Pseudomonadota</taxon>
        <taxon>Alphaproteobacteria</taxon>
        <taxon>Maricaulales</taxon>
        <taxon>Maricaulaceae</taxon>
        <taxon>Glycocaulis</taxon>
    </lineage>
</organism>
<keyword evidence="2" id="KW-1185">Reference proteome</keyword>
<proteinExistence type="predicted"/>
<gene>
    <name evidence="1" type="ORF">X907_2354</name>
</gene>
<protein>
    <submittedName>
        <fullName evidence="1">Uncharacterized protein</fullName>
    </submittedName>
</protein>
<evidence type="ECO:0000313" key="2">
    <source>
        <dbReference type="Proteomes" id="UP000286954"/>
    </source>
</evidence>
<reference evidence="1 2" key="1">
    <citation type="submission" date="2016-12" db="EMBL/GenBank/DDBJ databases">
        <title>The genome of dimorphic prosthecate Glycocaulis alkaliphilus 6b-8t, isolated from crude oil dictates its adaptability in petroleum environments.</title>
        <authorList>
            <person name="Wu X.-L."/>
            <person name="Geng S."/>
        </authorList>
    </citation>
    <scope>NUCLEOTIDE SEQUENCE [LARGE SCALE GENOMIC DNA]</scope>
    <source>
        <strain evidence="1 2">6B-8</strain>
    </source>
</reference>
<dbReference type="KEGG" id="gak:X907_2354"/>
<sequence>MSVGDIALAELGLQQPDLQLNDLLADLGFDKSVAWWFFINPDEDSPVRILFLYYREF</sequence>
<dbReference type="EMBL" id="CP018911">
    <property type="protein sequence ID" value="AZU04869.1"/>
    <property type="molecule type" value="Genomic_DNA"/>
</dbReference>
<dbReference type="Proteomes" id="UP000286954">
    <property type="component" value="Chromosome"/>
</dbReference>
<dbReference type="AlphaFoldDB" id="A0A3T0EC45"/>
<name>A0A3T0EC45_9PROT</name>
<accession>A0A3T0EC45</accession>